<comment type="caution">
    <text evidence="2">The sequence shown here is derived from an EMBL/GenBank/DDBJ whole genome shotgun (WGS) entry which is preliminary data.</text>
</comment>
<evidence type="ECO:0000313" key="3">
    <source>
        <dbReference type="Proteomes" id="UP001631949"/>
    </source>
</evidence>
<evidence type="ECO:0000313" key="2">
    <source>
        <dbReference type="EMBL" id="MFM9413109.1"/>
    </source>
</evidence>
<dbReference type="EMBL" id="JBJUVG010000002">
    <property type="protein sequence ID" value="MFM9413109.1"/>
    <property type="molecule type" value="Genomic_DNA"/>
</dbReference>
<dbReference type="Pfam" id="PF18910">
    <property type="entry name" value="DUF5665"/>
    <property type="match status" value="1"/>
</dbReference>
<name>A0ABW9GWX3_9FIRM</name>
<dbReference type="Proteomes" id="UP001631949">
    <property type="component" value="Unassembled WGS sequence"/>
</dbReference>
<evidence type="ECO:0000256" key="1">
    <source>
        <dbReference type="SAM" id="Phobius"/>
    </source>
</evidence>
<keyword evidence="1" id="KW-0812">Transmembrane</keyword>
<gene>
    <name evidence="2" type="ORF">ACKQTC_01830</name>
</gene>
<keyword evidence="1" id="KW-0472">Membrane</keyword>
<feature type="transmembrane region" description="Helical" evidence="1">
    <location>
        <begin position="68"/>
        <end position="93"/>
    </location>
</feature>
<organism evidence="2 3">
    <name type="scientific">Peptococcus simiae</name>
    <dbReference type="NCBI Taxonomy" id="1643805"/>
    <lineage>
        <taxon>Bacteria</taxon>
        <taxon>Bacillati</taxon>
        <taxon>Bacillota</taxon>
        <taxon>Clostridia</taxon>
        <taxon>Eubacteriales</taxon>
        <taxon>Peptococcaceae</taxon>
        <taxon>Peptococcus</taxon>
    </lineage>
</organism>
<accession>A0ABW9GWX3</accession>
<proteinExistence type="predicted"/>
<protein>
    <submittedName>
        <fullName evidence="2">DUF5665 domain-containing protein</fullName>
    </submittedName>
</protein>
<sequence length="119" mass="13332">MVFFGKKKDEESPDIRYQEARDELQNMVDDSGSNQEKFDKLIAAMDKARLAEYASYIAHPFRLLFMNFLIGLARGLGGTIGLALVLTIAGMILKNIITMNLPGISEWLAQLLSMVNSFE</sequence>
<dbReference type="InterPro" id="IPR043723">
    <property type="entry name" value="DUF5665"/>
</dbReference>
<keyword evidence="3" id="KW-1185">Reference proteome</keyword>
<reference evidence="2 3" key="1">
    <citation type="journal article" date="2016" name="Int. J. Syst. Evol. Microbiol.">
        <title>Peptococcus simiae sp. nov., isolated from rhesus macaque faeces and emended description of the genus Peptococcus.</title>
        <authorList>
            <person name="Shkoporov A.N."/>
            <person name="Efimov B.A."/>
            <person name="Kondova I."/>
            <person name="Ouwerling B."/>
            <person name="Chaplin A.V."/>
            <person name="Shcherbakova V.A."/>
            <person name="Langermans J.A.M."/>
        </authorList>
    </citation>
    <scope>NUCLEOTIDE SEQUENCE [LARGE SCALE GENOMIC DNA]</scope>
    <source>
        <strain evidence="2 3">M108</strain>
    </source>
</reference>
<dbReference type="RefSeq" id="WP_408976727.1">
    <property type="nucleotide sequence ID" value="NZ_JBJUVG010000002.1"/>
</dbReference>
<keyword evidence="1" id="KW-1133">Transmembrane helix</keyword>